<dbReference type="Proteomes" id="UP000886891">
    <property type="component" value="Unassembled WGS sequence"/>
</dbReference>
<dbReference type="GO" id="GO:0009982">
    <property type="term" value="F:pseudouridine synthase activity"/>
    <property type="evidence" value="ECO:0007669"/>
    <property type="project" value="InterPro"/>
</dbReference>
<organism evidence="1 2">
    <name type="scientific">Candidatus Stercoripulliclostridium merdipullorum</name>
    <dbReference type="NCBI Taxonomy" id="2840952"/>
    <lineage>
        <taxon>Bacteria</taxon>
        <taxon>Bacillati</taxon>
        <taxon>Bacillota</taxon>
        <taxon>Clostridia</taxon>
        <taxon>Eubacteriales</taxon>
        <taxon>Candidatus Stercoripulliclostridium</taxon>
    </lineage>
</organism>
<protein>
    <submittedName>
        <fullName evidence="1">rRNA pseudouridine synthase</fullName>
    </submittedName>
</protein>
<dbReference type="Gene3D" id="3.30.70.1560">
    <property type="entry name" value="Alpha-L RNA-binding motif"/>
    <property type="match status" value="1"/>
</dbReference>
<comment type="caution">
    <text evidence="1">The sequence shown here is derived from an EMBL/GenBank/DDBJ whole genome shotgun (WGS) entry which is preliminary data.</text>
</comment>
<reference evidence="1" key="2">
    <citation type="journal article" date="2021" name="PeerJ">
        <title>Extensive microbial diversity within the chicken gut microbiome revealed by metagenomics and culture.</title>
        <authorList>
            <person name="Gilroy R."/>
            <person name="Ravi A."/>
            <person name="Getino M."/>
            <person name="Pursley I."/>
            <person name="Horton D.L."/>
            <person name="Alikhan N.F."/>
            <person name="Baker D."/>
            <person name="Gharbi K."/>
            <person name="Hall N."/>
            <person name="Watson M."/>
            <person name="Adriaenssens E.M."/>
            <person name="Foster-Nyarko E."/>
            <person name="Jarju S."/>
            <person name="Secka A."/>
            <person name="Antonio M."/>
            <person name="Oren A."/>
            <person name="Chaudhuri R.R."/>
            <person name="La Ragione R."/>
            <person name="Hildebrand F."/>
            <person name="Pallen M.J."/>
        </authorList>
    </citation>
    <scope>NUCLEOTIDE SEQUENCE</scope>
    <source>
        <strain evidence="1">23406</strain>
    </source>
</reference>
<sequence>IGKQVVFLKRTGIGDLRLGGLSRGTYRYLTEKEIQLLKNL</sequence>
<dbReference type="EMBL" id="DVOH01000018">
    <property type="protein sequence ID" value="HIU99997.1"/>
    <property type="molecule type" value="Genomic_DNA"/>
</dbReference>
<accession>A0A9D1NBD1</accession>
<name>A0A9D1NBD1_9FIRM</name>
<dbReference type="AlphaFoldDB" id="A0A9D1NBD1"/>
<gene>
    <name evidence="1" type="ORF">IAB14_02645</name>
</gene>
<dbReference type="InterPro" id="IPR042092">
    <property type="entry name" value="PsdUridine_s_RsuA/RluB/E/F_cat"/>
</dbReference>
<evidence type="ECO:0000313" key="2">
    <source>
        <dbReference type="Proteomes" id="UP000886891"/>
    </source>
</evidence>
<feature type="non-terminal residue" evidence="1">
    <location>
        <position position="1"/>
    </location>
</feature>
<reference evidence="1" key="1">
    <citation type="submission" date="2020-10" db="EMBL/GenBank/DDBJ databases">
        <authorList>
            <person name="Gilroy R."/>
        </authorList>
    </citation>
    <scope>NUCLEOTIDE SEQUENCE</scope>
    <source>
        <strain evidence="1">23406</strain>
    </source>
</reference>
<evidence type="ECO:0000313" key="1">
    <source>
        <dbReference type="EMBL" id="HIU99997.1"/>
    </source>
</evidence>
<dbReference type="GO" id="GO:0003723">
    <property type="term" value="F:RNA binding"/>
    <property type="evidence" value="ECO:0007669"/>
    <property type="project" value="InterPro"/>
</dbReference>
<proteinExistence type="predicted"/>
<dbReference type="InterPro" id="IPR020094">
    <property type="entry name" value="TruA/RsuA/RluB/E/F_N"/>
</dbReference>
<dbReference type="Gene3D" id="3.30.70.580">
    <property type="entry name" value="Pseudouridine synthase I, catalytic domain, N-terminal subdomain"/>
    <property type="match status" value="1"/>
</dbReference>